<reference evidence="6 7" key="1">
    <citation type="journal article" date="2008" name="Int. J. Syst. Evol. Microbiol.">
        <title>Bizionia argentinensis sp. nov., isolated from surface marine water in Antarctica.</title>
        <authorList>
            <person name="Bercovich A."/>
            <person name="Vazquez S.C."/>
            <person name="Yankilevich P."/>
            <person name="Coria S.H."/>
            <person name="Foti M."/>
            <person name="Hernandez E."/>
            <person name="Vidal A."/>
            <person name="Ruberto L."/>
            <person name="Melo C."/>
            <person name="Marenssi S."/>
            <person name="Criscuolo M."/>
            <person name="Memoli M."/>
            <person name="Arguelles M."/>
            <person name="Mac Cormack W.P."/>
        </authorList>
    </citation>
    <scope>NUCLEOTIDE SEQUENCE [LARGE SCALE GENOMIC DNA]</scope>
    <source>
        <strain evidence="6 7">JUB59</strain>
    </source>
</reference>
<dbReference type="OrthoDB" id="1424215at2"/>
<keyword evidence="4" id="KW-0413">Isomerase</keyword>
<dbReference type="GO" id="GO:0003755">
    <property type="term" value="F:peptidyl-prolyl cis-trans isomerase activity"/>
    <property type="evidence" value="ECO:0007669"/>
    <property type="project" value="UniProtKB-KW"/>
</dbReference>
<dbReference type="EC" id="5.2.1.8" evidence="2 4"/>
<dbReference type="Gene3D" id="3.10.50.40">
    <property type="match status" value="1"/>
</dbReference>
<comment type="catalytic activity">
    <reaction evidence="1 4">
        <text>[protein]-peptidylproline (omega=180) = [protein]-peptidylproline (omega=0)</text>
        <dbReference type="Rhea" id="RHEA:16237"/>
        <dbReference type="Rhea" id="RHEA-COMP:10747"/>
        <dbReference type="Rhea" id="RHEA-COMP:10748"/>
        <dbReference type="ChEBI" id="CHEBI:83833"/>
        <dbReference type="ChEBI" id="CHEBI:83834"/>
        <dbReference type="EC" id="5.2.1.8"/>
    </reaction>
</comment>
<dbReference type="InterPro" id="IPR001179">
    <property type="entry name" value="PPIase_FKBP_dom"/>
</dbReference>
<proteinExistence type="predicted"/>
<keyword evidence="7" id="KW-1185">Reference proteome</keyword>
<gene>
    <name evidence="6" type="ORF">BZARG_2920</name>
</gene>
<evidence type="ECO:0000313" key="7">
    <source>
        <dbReference type="Proteomes" id="UP000003730"/>
    </source>
</evidence>
<organism evidence="6 7">
    <name type="scientific">Bizionia argentinensis JUB59</name>
    <dbReference type="NCBI Taxonomy" id="1046627"/>
    <lineage>
        <taxon>Bacteria</taxon>
        <taxon>Pseudomonadati</taxon>
        <taxon>Bacteroidota</taxon>
        <taxon>Flavobacteriia</taxon>
        <taxon>Flavobacteriales</taxon>
        <taxon>Flavobacteriaceae</taxon>
        <taxon>Bizionia</taxon>
    </lineage>
</organism>
<evidence type="ECO:0000256" key="3">
    <source>
        <dbReference type="ARBA" id="ARBA00023110"/>
    </source>
</evidence>
<dbReference type="PROSITE" id="PS51257">
    <property type="entry name" value="PROKAR_LIPOPROTEIN"/>
    <property type="match status" value="1"/>
</dbReference>
<dbReference type="PROSITE" id="PS50059">
    <property type="entry name" value="FKBP_PPIASE"/>
    <property type="match status" value="1"/>
</dbReference>
<dbReference type="STRING" id="1046627.BZARG_2920"/>
<dbReference type="PROSITE" id="PS00018">
    <property type="entry name" value="EF_HAND_1"/>
    <property type="match status" value="1"/>
</dbReference>
<dbReference type="InterPro" id="IPR046357">
    <property type="entry name" value="PPIase_dom_sf"/>
</dbReference>
<accession>G2EGI4</accession>
<name>G2EGI4_9FLAO</name>
<dbReference type="EMBL" id="AFXZ01000057">
    <property type="protein sequence ID" value="EGV42436.1"/>
    <property type="molecule type" value="Genomic_DNA"/>
</dbReference>
<evidence type="ECO:0000256" key="2">
    <source>
        <dbReference type="ARBA" id="ARBA00013194"/>
    </source>
</evidence>
<dbReference type="Pfam" id="PF00254">
    <property type="entry name" value="FKBP_C"/>
    <property type="match status" value="1"/>
</dbReference>
<dbReference type="AlphaFoldDB" id="G2EGI4"/>
<protein>
    <recommendedName>
        <fullName evidence="2 4">peptidylprolyl isomerase</fullName>
        <ecNumber evidence="2 4">5.2.1.8</ecNumber>
    </recommendedName>
</protein>
<keyword evidence="3 4" id="KW-0697">Rotamase</keyword>
<dbReference type="RefSeq" id="WP_008639127.1">
    <property type="nucleotide sequence ID" value="NZ_AFXZ01000057.1"/>
</dbReference>
<evidence type="ECO:0000313" key="6">
    <source>
        <dbReference type="EMBL" id="EGV42436.1"/>
    </source>
</evidence>
<evidence type="ECO:0000256" key="1">
    <source>
        <dbReference type="ARBA" id="ARBA00000971"/>
    </source>
</evidence>
<evidence type="ECO:0000256" key="4">
    <source>
        <dbReference type="PROSITE-ProRule" id="PRU00277"/>
    </source>
</evidence>
<dbReference type="eggNOG" id="COG0545">
    <property type="taxonomic scope" value="Bacteria"/>
</dbReference>
<evidence type="ECO:0000259" key="5">
    <source>
        <dbReference type="PROSITE" id="PS50059"/>
    </source>
</evidence>
<comment type="caution">
    <text evidence="6">The sequence shown here is derived from an EMBL/GenBank/DDBJ whole genome shotgun (WGS) entry which is preliminary data.</text>
</comment>
<dbReference type="SUPFAM" id="SSF54534">
    <property type="entry name" value="FKBP-like"/>
    <property type="match status" value="1"/>
</dbReference>
<sequence>MNLRKILVLLLAVSSVITACKKDDDDGPMTVELRDAAEVYAEDMIDIQDYLETHFYNYEEFQLNSAYSLANDNFKIVFDTIAGTNANKTPLIDMVDSKIVTQGGIDYTFYYLNVREGLGNEIHRSDEATLIYEGSSIPDNYVFDSSVNESQFNLMAVGATSGVIRGFMEGVIEFKTSDSYDINGDGTVAYHNHGIGAAFIPSGIGYFNQPLAGVPSYTPLIFKFSLYKRTILDHDLDGIPSYLEDLNNNDDLFDDDTDGDQTPNFLDNDDDGDGYLTKDELDYGEYVIQVGDSDPTFAANEFESSRVENNGQITIKTVILRDTNGNGTPDYLDETSIPD</sequence>
<dbReference type="PATRIC" id="fig|1046627.3.peg.2616"/>
<feature type="domain" description="PPIase FKBP-type" evidence="5">
    <location>
        <begin position="125"/>
        <end position="230"/>
    </location>
</feature>
<dbReference type="InterPro" id="IPR018247">
    <property type="entry name" value="EF_Hand_1_Ca_BS"/>
</dbReference>
<dbReference type="Proteomes" id="UP000003730">
    <property type="component" value="Unassembled WGS sequence"/>
</dbReference>